<gene>
    <name evidence="1" type="ORF">MRB53_012574</name>
</gene>
<dbReference type="EMBL" id="CM056811">
    <property type="protein sequence ID" value="KAJ8638307.1"/>
    <property type="molecule type" value="Genomic_DNA"/>
</dbReference>
<comment type="caution">
    <text evidence="1">The sequence shown here is derived from an EMBL/GenBank/DDBJ whole genome shotgun (WGS) entry which is preliminary data.</text>
</comment>
<accession>A0ACC2LXU3</accession>
<evidence type="ECO:0000313" key="2">
    <source>
        <dbReference type="Proteomes" id="UP001234297"/>
    </source>
</evidence>
<evidence type="ECO:0000313" key="1">
    <source>
        <dbReference type="EMBL" id="KAJ8638307.1"/>
    </source>
</evidence>
<proteinExistence type="predicted"/>
<keyword evidence="2" id="KW-1185">Reference proteome</keyword>
<dbReference type="Proteomes" id="UP001234297">
    <property type="component" value="Chromosome 3"/>
</dbReference>
<sequence>MESLRFFCCFSSFQLDEDSEKKPGEFRGRRGYDTMVKPAGSLRREVQKESGWEGASFCTGRQIQDARRMIDKMPEGDLVTWNAIISRAVHGYTVRTGFELLVNVSTALVVMYAKCGLIEIQVKR</sequence>
<reference evidence="1 2" key="1">
    <citation type="journal article" date="2022" name="Hortic Res">
        <title>A haplotype resolved chromosomal level avocado genome allows analysis of novel avocado genes.</title>
        <authorList>
            <person name="Nath O."/>
            <person name="Fletcher S.J."/>
            <person name="Hayward A."/>
            <person name="Shaw L.M."/>
            <person name="Masouleh A.K."/>
            <person name="Furtado A."/>
            <person name="Henry R.J."/>
            <person name="Mitter N."/>
        </authorList>
    </citation>
    <scope>NUCLEOTIDE SEQUENCE [LARGE SCALE GENOMIC DNA]</scope>
    <source>
        <strain evidence="2">cv. Hass</strain>
    </source>
</reference>
<organism evidence="1 2">
    <name type="scientific">Persea americana</name>
    <name type="common">Avocado</name>
    <dbReference type="NCBI Taxonomy" id="3435"/>
    <lineage>
        <taxon>Eukaryota</taxon>
        <taxon>Viridiplantae</taxon>
        <taxon>Streptophyta</taxon>
        <taxon>Embryophyta</taxon>
        <taxon>Tracheophyta</taxon>
        <taxon>Spermatophyta</taxon>
        <taxon>Magnoliopsida</taxon>
        <taxon>Magnoliidae</taxon>
        <taxon>Laurales</taxon>
        <taxon>Lauraceae</taxon>
        <taxon>Persea</taxon>
    </lineage>
</organism>
<protein>
    <submittedName>
        <fullName evidence="1">Uncharacterized protein</fullName>
    </submittedName>
</protein>
<name>A0ACC2LXU3_PERAE</name>